<sequence>MTDLEYDLNMSVEWMPTQWEDSEAEIDCEETAKNLTKLGYQKIVWHDVKKELPERYKYVLGYCISDNTYVVVKWDCVDWSDDNEVCYNVDYWTELPEIKLEQ</sequence>
<organism evidence="1">
    <name type="scientific">Siphoviridae sp. ctrgt10</name>
    <dbReference type="NCBI Taxonomy" id="2826479"/>
    <lineage>
        <taxon>Viruses</taxon>
        <taxon>Duplodnaviria</taxon>
        <taxon>Heunggongvirae</taxon>
        <taxon>Uroviricota</taxon>
        <taxon>Caudoviricetes</taxon>
    </lineage>
</organism>
<protein>
    <recommendedName>
        <fullName evidence="2">DUF551 domain-containing protein</fullName>
    </recommendedName>
</protein>
<evidence type="ECO:0008006" key="2">
    <source>
        <dbReference type="Google" id="ProtNLM"/>
    </source>
</evidence>
<accession>A0A8S5M7N1</accession>
<reference evidence="1" key="1">
    <citation type="journal article" date="2021" name="Proc. Natl. Acad. Sci. U.S.A.">
        <title>A Catalog of Tens of Thousands of Viruses from Human Metagenomes Reveals Hidden Associations with Chronic Diseases.</title>
        <authorList>
            <person name="Tisza M.J."/>
            <person name="Buck C.B."/>
        </authorList>
    </citation>
    <scope>NUCLEOTIDE SEQUENCE</scope>
    <source>
        <strain evidence="1">Ctrgt10</strain>
    </source>
</reference>
<evidence type="ECO:0000313" key="1">
    <source>
        <dbReference type="EMBL" id="DAD78103.1"/>
    </source>
</evidence>
<proteinExistence type="predicted"/>
<dbReference type="EMBL" id="BK014839">
    <property type="protein sequence ID" value="DAD78103.1"/>
    <property type="molecule type" value="Genomic_DNA"/>
</dbReference>
<name>A0A8S5M7N1_9CAUD</name>